<reference evidence="1 2" key="1">
    <citation type="journal article" date="2017" name="Infect. Genet. Evol.">
        <title>The new phylogeny of the genus Mycobacterium: The old and the news.</title>
        <authorList>
            <person name="Tortoli E."/>
            <person name="Fedrizzi T."/>
            <person name="Meehan C.J."/>
            <person name="Trovato A."/>
            <person name="Grottola A."/>
            <person name="Giacobazzi E."/>
            <person name="Serpini G.F."/>
            <person name="Tagliazucchi S."/>
            <person name="Fabio A."/>
            <person name="Bettua C."/>
            <person name="Bertorelli R."/>
            <person name="Frascaro F."/>
            <person name="De Sanctis V."/>
            <person name="Pecorari M."/>
            <person name="Jousson O."/>
            <person name="Segata N."/>
            <person name="Cirillo D.M."/>
        </authorList>
    </citation>
    <scope>NUCLEOTIDE SEQUENCE [LARGE SCALE GENOMIC DNA]</scope>
    <source>
        <strain evidence="1 2">NCTC 12882</strain>
    </source>
</reference>
<proteinExistence type="predicted"/>
<comment type="caution">
    <text evidence="1">The sequence shown here is derived from an EMBL/GenBank/DDBJ whole genome shotgun (WGS) entry which is preliminary data.</text>
</comment>
<evidence type="ECO:0000313" key="2">
    <source>
        <dbReference type="Proteomes" id="UP000230971"/>
    </source>
</evidence>
<dbReference type="Proteomes" id="UP000230971">
    <property type="component" value="Unassembled WGS sequence"/>
</dbReference>
<dbReference type="OrthoDB" id="9871262at2"/>
<evidence type="ECO:0000313" key="1">
    <source>
        <dbReference type="EMBL" id="PIB80534.1"/>
    </source>
</evidence>
<dbReference type="EMBL" id="PDKV01000002">
    <property type="protein sequence ID" value="PIB80534.1"/>
    <property type="molecule type" value="Genomic_DNA"/>
</dbReference>
<sequence length="84" mass="9218">MSRRPVPPSSLRQAELEESAAHVMRLAAELRDDLDAFHNALADATNAQLREWLVIALAAVDVDRPMSELLAWVEGLRGDVEAVA</sequence>
<protein>
    <submittedName>
        <fullName evidence="1">Uncharacterized protein</fullName>
    </submittedName>
</protein>
<accession>A0A2G5PRF6</accession>
<dbReference type="AlphaFoldDB" id="A0A2G5PRF6"/>
<gene>
    <name evidence="1" type="ORF">CQY23_03065</name>
</gene>
<organism evidence="1 2">
    <name type="scientific">Mycobacterium celatum</name>
    <dbReference type="NCBI Taxonomy" id="28045"/>
    <lineage>
        <taxon>Bacteria</taxon>
        <taxon>Bacillati</taxon>
        <taxon>Actinomycetota</taxon>
        <taxon>Actinomycetes</taxon>
        <taxon>Mycobacteriales</taxon>
        <taxon>Mycobacteriaceae</taxon>
        <taxon>Mycobacterium</taxon>
    </lineage>
</organism>
<name>A0A2G5PRF6_MYCCE</name>